<dbReference type="eggNOG" id="KOG4612">
    <property type="taxonomic scope" value="Eukaryota"/>
</dbReference>
<dbReference type="PANTHER" id="PTHR14503">
    <property type="entry name" value="MITOCHONDRIAL RIBOSOMAL PROTEIN 34 FAMILY MEMBER"/>
    <property type="match status" value="1"/>
</dbReference>
<gene>
    <name evidence="5" type="ORF">CAOG_008017</name>
</gene>
<dbReference type="GO" id="GO:0005762">
    <property type="term" value="C:mitochondrial large ribosomal subunit"/>
    <property type="evidence" value="ECO:0007669"/>
    <property type="project" value="TreeGrafter"/>
</dbReference>
<dbReference type="RefSeq" id="XP_004342618.1">
    <property type="nucleotide sequence ID" value="XM_004342569.2"/>
</dbReference>
<evidence type="ECO:0000256" key="1">
    <source>
        <dbReference type="ARBA" id="ARBA00010111"/>
    </source>
</evidence>
<dbReference type="Gene3D" id="1.10.287.3980">
    <property type="match status" value="1"/>
</dbReference>
<dbReference type="GO" id="GO:0006412">
    <property type="term" value="P:translation"/>
    <property type="evidence" value="ECO:0007669"/>
    <property type="project" value="InterPro"/>
</dbReference>
<dbReference type="AlphaFoldDB" id="A0A0D2W118"/>
<dbReference type="PANTHER" id="PTHR14503:SF4">
    <property type="entry name" value="LARGE RIBOSOMAL SUBUNIT PROTEIN BL34M"/>
    <property type="match status" value="1"/>
</dbReference>
<dbReference type="EMBL" id="KE346376">
    <property type="protein sequence ID" value="KJE97952.1"/>
    <property type="molecule type" value="Genomic_DNA"/>
</dbReference>
<organism evidence="5 6">
    <name type="scientific">Capsaspora owczarzaki (strain ATCC 30864)</name>
    <dbReference type="NCBI Taxonomy" id="595528"/>
    <lineage>
        <taxon>Eukaryota</taxon>
        <taxon>Filasterea</taxon>
        <taxon>Capsaspora</taxon>
    </lineage>
</organism>
<name>A0A0D2W118_CAPO3</name>
<proteinExistence type="inferred from homology"/>
<dbReference type="OrthoDB" id="431691at2759"/>
<keyword evidence="3" id="KW-0687">Ribonucleoprotein</keyword>
<dbReference type="GO" id="GO:0003735">
    <property type="term" value="F:structural constituent of ribosome"/>
    <property type="evidence" value="ECO:0007669"/>
    <property type="project" value="InterPro"/>
</dbReference>
<reference evidence="6" key="1">
    <citation type="submission" date="2011-02" db="EMBL/GenBank/DDBJ databases">
        <title>The Genome Sequence of Capsaspora owczarzaki ATCC 30864.</title>
        <authorList>
            <person name="Russ C."/>
            <person name="Cuomo C."/>
            <person name="Burger G."/>
            <person name="Gray M.W."/>
            <person name="Holland P.W.H."/>
            <person name="King N."/>
            <person name="Lang F.B.F."/>
            <person name="Roger A.J."/>
            <person name="Ruiz-Trillo I."/>
            <person name="Young S.K."/>
            <person name="Zeng Q."/>
            <person name="Gargeya S."/>
            <person name="Alvarado L."/>
            <person name="Berlin A."/>
            <person name="Chapman S.B."/>
            <person name="Chen Z."/>
            <person name="Freedman E."/>
            <person name="Gellesch M."/>
            <person name="Goldberg J."/>
            <person name="Griggs A."/>
            <person name="Gujja S."/>
            <person name="Heilman E."/>
            <person name="Heiman D."/>
            <person name="Howarth C."/>
            <person name="Mehta T."/>
            <person name="Neiman D."/>
            <person name="Pearson M."/>
            <person name="Roberts A."/>
            <person name="Saif S."/>
            <person name="Shea T."/>
            <person name="Shenoy N."/>
            <person name="Sisk P."/>
            <person name="Stolte C."/>
            <person name="Sykes S."/>
            <person name="White J."/>
            <person name="Yandava C."/>
            <person name="Haas B."/>
            <person name="Nusbaum C."/>
            <person name="Birren B."/>
        </authorList>
    </citation>
    <scope>NUCLEOTIDE SEQUENCE</scope>
    <source>
        <strain evidence="6">ATCC 30864</strain>
    </source>
</reference>
<keyword evidence="2" id="KW-0689">Ribosomal protein</keyword>
<dbReference type="HAMAP" id="MF_00391">
    <property type="entry name" value="Ribosomal_bL34"/>
    <property type="match status" value="1"/>
</dbReference>
<dbReference type="STRING" id="595528.A0A0D2W118"/>
<evidence type="ECO:0000256" key="3">
    <source>
        <dbReference type="ARBA" id="ARBA00023274"/>
    </source>
</evidence>
<evidence type="ECO:0000313" key="6">
    <source>
        <dbReference type="Proteomes" id="UP000008743"/>
    </source>
</evidence>
<evidence type="ECO:0000313" key="5">
    <source>
        <dbReference type="EMBL" id="KJE97952.1"/>
    </source>
</evidence>
<evidence type="ECO:0000256" key="2">
    <source>
        <dbReference type="ARBA" id="ARBA00022980"/>
    </source>
</evidence>
<dbReference type="Proteomes" id="UP000008743">
    <property type="component" value="Unassembled WGS sequence"/>
</dbReference>
<dbReference type="InterPro" id="IPR000271">
    <property type="entry name" value="Ribosomal_bL34"/>
</dbReference>
<evidence type="ECO:0000256" key="4">
    <source>
        <dbReference type="ARBA" id="ARBA00035274"/>
    </source>
</evidence>
<dbReference type="Pfam" id="PF00468">
    <property type="entry name" value="Ribosomal_L34"/>
    <property type="match status" value="1"/>
</dbReference>
<protein>
    <recommendedName>
        <fullName evidence="4">Large ribosomal subunit protein bL34m</fullName>
    </recommendedName>
</protein>
<dbReference type="InParanoid" id="A0A0D2W118"/>
<comment type="similarity">
    <text evidence="1">Belongs to the bacterial ribosomal protein bL34 family.</text>
</comment>
<keyword evidence="6" id="KW-1185">Reference proteome</keyword>
<dbReference type="FunFam" id="1.10.287.3980:FF:000001">
    <property type="entry name" value="Mitochondrial ribosomal protein L34"/>
    <property type="match status" value="1"/>
</dbReference>
<dbReference type="NCBIfam" id="TIGR01030">
    <property type="entry name" value="rpmH_bact"/>
    <property type="match status" value="1"/>
</dbReference>
<accession>A0A0D2W118</accession>
<sequence>MLATRSAVRLGRAAAAAALASPSQQLQRLTASNLTAPLQQSQQQRSFSSLLLNGGSRLRMGPTGALSLCSSSSSSLSPSSSSGALLGASTAITVQGGSLGCAAPRLAASALLAAPTCVRHATFGREYQPSNLKRKRKHGFLLRMSTAAGRRVLLRRRLKGRRKLSH</sequence>